<comment type="caution">
    <text evidence="2">The sequence shown here is derived from an EMBL/GenBank/DDBJ whole genome shotgun (WGS) entry which is preliminary data.</text>
</comment>
<feature type="domain" description="Antirepressor protein ant N-terminal" evidence="1">
    <location>
        <begin position="11"/>
        <end position="122"/>
    </location>
</feature>
<sequence length="258" mass="28448">MAAVPALFEFDGERFPVVPMPNGDLGLPLRRLTVPVGLDPDGQRNLIKRSAWSKGRTDNMYVQLPGDTQVREHFVISHRIVPMWIANIETGRMANQSTRERIERWQVEFADALYDYVFNGGAINPRATTDQLADIIGRAEAQARVLASLKGVVNSDWLDAKGRHVAALALGMEPDIDPASRPLTVGEYLEGRGITGAQLRSLSPGFGKRVKAAYRARYGAEPGKVDRFVDGALRAVAAYTEAHRPLFDQTWRQLLGAG</sequence>
<dbReference type="InterPro" id="IPR018875">
    <property type="entry name" value="Antirepressor_Ant_N"/>
</dbReference>
<dbReference type="Pfam" id="PF10547">
    <property type="entry name" value="P22_AR_N"/>
    <property type="match status" value="1"/>
</dbReference>
<accession>A0A919QAY0</accession>
<organism evidence="2 3">
    <name type="scientific">Acrocarpospora phusangensis</name>
    <dbReference type="NCBI Taxonomy" id="1070424"/>
    <lineage>
        <taxon>Bacteria</taxon>
        <taxon>Bacillati</taxon>
        <taxon>Actinomycetota</taxon>
        <taxon>Actinomycetes</taxon>
        <taxon>Streptosporangiales</taxon>
        <taxon>Streptosporangiaceae</taxon>
        <taxon>Acrocarpospora</taxon>
    </lineage>
</organism>
<dbReference type="RefSeq" id="WP_204039840.1">
    <property type="nucleotide sequence ID" value="NZ_BOOA01000007.1"/>
</dbReference>
<dbReference type="Proteomes" id="UP000640052">
    <property type="component" value="Unassembled WGS sequence"/>
</dbReference>
<name>A0A919QAY0_9ACTN</name>
<keyword evidence="3" id="KW-1185">Reference proteome</keyword>
<proteinExistence type="predicted"/>
<gene>
    <name evidence="2" type="ORF">Aph01nite_13320</name>
</gene>
<evidence type="ECO:0000313" key="2">
    <source>
        <dbReference type="EMBL" id="GIH23022.1"/>
    </source>
</evidence>
<dbReference type="AlphaFoldDB" id="A0A919QAY0"/>
<reference evidence="2" key="1">
    <citation type="submission" date="2021-01" db="EMBL/GenBank/DDBJ databases">
        <title>Whole genome shotgun sequence of Acrocarpospora phusangensis NBRC 108782.</title>
        <authorList>
            <person name="Komaki H."/>
            <person name="Tamura T."/>
        </authorList>
    </citation>
    <scope>NUCLEOTIDE SEQUENCE</scope>
    <source>
        <strain evidence="2">NBRC 108782</strain>
    </source>
</reference>
<evidence type="ECO:0000259" key="1">
    <source>
        <dbReference type="Pfam" id="PF10547"/>
    </source>
</evidence>
<evidence type="ECO:0000313" key="3">
    <source>
        <dbReference type="Proteomes" id="UP000640052"/>
    </source>
</evidence>
<protein>
    <recommendedName>
        <fullName evidence="1">Antirepressor protein ant N-terminal domain-containing protein</fullName>
    </recommendedName>
</protein>
<dbReference type="EMBL" id="BOOA01000007">
    <property type="protein sequence ID" value="GIH23022.1"/>
    <property type="molecule type" value="Genomic_DNA"/>
</dbReference>